<dbReference type="EMBL" id="JAIZAY010000019">
    <property type="protein sequence ID" value="KAJ8023568.1"/>
    <property type="molecule type" value="Genomic_DNA"/>
</dbReference>
<sequence>MSPPRTARALVSPSTLQNFSPGLSFDISIISTSRPIQVTTLLQSISRHDAYR</sequence>
<gene>
    <name evidence="1" type="ORF">HOLleu_36041</name>
</gene>
<evidence type="ECO:0000313" key="2">
    <source>
        <dbReference type="Proteomes" id="UP001152320"/>
    </source>
</evidence>
<comment type="caution">
    <text evidence="1">The sequence shown here is derived from an EMBL/GenBank/DDBJ whole genome shotgun (WGS) entry which is preliminary data.</text>
</comment>
<protein>
    <submittedName>
        <fullName evidence="1">Uncharacterized protein</fullName>
    </submittedName>
</protein>
<reference evidence="1" key="1">
    <citation type="submission" date="2021-10" db="EMBL/GenBank/DDBJ databases">
        <title>Tropical sea cucumber genome reveals ecological adaptation and Cuvierian tubules defense mechanism.</title>
        <authorList>
            <person name="Chen T."/>
        </authorList>
    </citation>
    <scope>NUCLEOTIDE SEQUENCE</scope>
    <source>
        <strain evidence="1">Nanhai2018</strain>
        <tissue evidence="1">Muscle</tissue>
    </source>
</reference>
<dbReference type="Proteomes" id="UP001152320">
    <property type="component" value="Chromosome 19"/>
</dbReference>
<accession>A0A9Q1BFF9</accession>
<keyword evidence="2" id="KW-1185">Reference proteome</keyword>
<evidence type="ECO:0000313" key="1">
    <source>
        <dbReference type="EMBL" id="KAJ8023568.1"/>
    </source>
</evidence>
<proteinExistence type="predicted"/>
<dbReference type="AlphaFoldDB" id="A0A9Q1BFF9"/>
<name>A0A9Q1BFF9_HOLLE</name>
<organism evidence="1 2">
    <name type="scientific">Holothuria leucospilota</name>
    <name type="common">Black long sea cucumber</name>
    <name type="synonym">Mertensiothuria leucospilota</name>
    <dbReference type="NCBI Taxonomy" id="206669"/>
    <lineage>
        <taxon>Eukaryota</taxon>
        <taxon>Metazoa</taxon>
        <taxon>Echinodermata</taxon>
        <taxon>Eleutherozoa</taxon>
        <taxon>Echinozoa</taxon>
        <taxon>Holothuroidea</taxon>
        <taxon>Aspidochirotacea</taxon>
        <taxon>Aspidochirotida</taxon>
        <taxon>Holothuriidae</taxon>
        <taxon>Holothuria</taxon>
    </lineage>
</organism>